<dbReference type="EnsemblProtists" id="PYU1_T003442">
    <property type="protein sequence ID" value="PYU1_T003442"/>
    <property type="gene ID" value="PYU1_G003432"/>
</dbReference>
<feature type="transmembrane region" description="Helical" evidence="1">
    <location>
        <begin position="116"/>
        <end position="136"/>
    </location>
</feature>
<keyword evidence="1" id="KW-0472">Membrane</keyword>
<dbReference type="AlphaFoldDB" id="K3WEQ1"/>
<keyword evidence="1" id="KW-0812">Transmembrane</keyword>
<keyword evidence="3" id="KW-1185">Reference proteome</keyword>
<proteinExistence type="predicted"/>
<protein>
    <submittedName>
        <fullName evidence="2">Uncharacterized protein</fullName>
    </submittedName>
</protein>
<dbReference type="Proteomes" id="UP000019132">
    <property type="component" value="Unassembled WGS sequence"/>
</dbReference>
<reference evidence="3" key="1">
    <citation type="journal article" date="2010" name="Genome Biol.">
        <title>Genome sequence of the necrotrophic plant pathogen Pythium ultimum reveals original pathogenicity mechanisms and effector repertoire.</title>
        <authorList>
            <person name="Levesque C.A."/>
            <person name="Brouwer H."/>
            <person name="Cano L."/>
            <person name="Hamilton J.P."/>
            <person name="Holt C."/>
            <person name="Huitema E."/>
            <person name="Raffaele S."/>
            <person name="Robideau G.P."/>
            <person name="Thines M."/>
            <person name="Win J."/>
            <person name="Zerillo M.M."/>
            <person name="Beakes G.W."/>
            <person name="Boore J.L."/>
            <person name="Busam D."/>
            <person name="Dumas B."/>
            <person name="Ferriera S."/>
            <person name="Fuerstenberg S.I."/>
            <person name="Gachon C.M."/>
            <person name="Gaulin E."/>
            <person name="Govers F."/>
            <person name="Grenville-Briggs L."/>
            <person name="Horner N."/>
            <person name="Hostetler J."/>
            <person name="Jiang R.H."/>
            <person name="Johnson J."/>
            <person name="Krajaejun T."/>
            <person name="Lin H."/>
            <person name="Meijer H.J."/>
            <person name="Moore B."/>
            <person name="Morris P."/>
            <person name="Phuntmart V."/>
            <person name="Puiu D."/>
            <person name="Shetty J."/>
            <person name="Stajich J.E."/>
            <person name="Tripathy S."/>
            <person name="Wawra S."/>
            <person name="van West P."/>
            <person name="Whitty B.R."/>
            <person name="Coutinho P.M."/>
            <person name="Henrissat B."/>
            <person name="Martin F."/>
            <person name="Thomas P.D."/>
            <person name="Tyler B.M."/>
            <person name="De Vries R.P."/>
            <person name="Kamoun S."/>
            <person name="Yandell M."/>
            <person name="Tisserat N."/>
            <person name="Buell C.R."/>
        </authorList>
    </citation>
    <scope>NUCLEOTIDE SEQUENCE</scope>
    <source>
        <strain evidence="3">DAOM:BR144</strain>
    </source>
</reference>
<name>K3WEQ1_GLOUD</name>
<evidence type="ECO:0000256" key="1">
    <source>
        <dbReference type="SAM" id="Phobius"/>
    </source>
</evidence>
<sequence length="250" mass="29363">MSITPPEELRLIHLHHPNEVVRHRETIQHRDGYVATLWYDIAFLTTEICKFNHRGIYAKQDVVKDVARAILILGNHFFNHVNNDCFSLLIGSLDLFAGSIFALTLLFFFLCIAQDVFVLFSLLFLVISQVFHHIFLQQLVCRQLHQLSSFIFEHRQFFFVLVCSDLELKRHVTRNIGITRFAPHTKRCIWFSARHKHGTFDWNQWPCAKITQRSTLKTDFLPEAMQPQSVNLIRFFMVPSNNVLISPSRR</sequence>
<dbReference type="VEuPathDB" id="FungiDB:PYU1_G003432"/>
<evidence type="ECO:0000313" key="3">
    <source>
        <dbReference type="Proteomes" id="UP000019132"/>
    </source>
</evidence>
<organism evidence="2 3">
    <name type="scientific">Globisporangium ultimum (strain ATCC 200006 / CBS 805.95 / DAOM BR144)</name>
    <name type="common">Pythium ultimum</name>
    <dbReference type="NCBI Taxonomy" id="431595"/>
    <lineage>
        <taxon>Eukaryota</taxon>
        <taxon>Sar</taxon>
        <taxon>Stramenopiles</taxon>
        <taxon>Oomycota</taxon>
        <taxon>Peronosporomycetes</taxon>
        <taxon>Pythiales</taxon>
        <taxon>Pythiaceae</taxon>
        <taxon>Globisporangium</taxon>
    </lineage>
</organism>
<dbReference type="InParanoid" id="K3WEQ1"/>
<keyword evidence="1" id="KW-1133">Transmembrane helix</keyword>
<accession>K3WEQ1</accession>
<evidence type="ECO:0000313" key="2">
    <source>
        <dbReference type="EnsemblProtists" id="PYU1_T003442"/>
    </source>
</evidence>
<feature type="transmembrane region" description="Helical" evidence="1">
    <location>
        <begin position="86"/>
        <end position="110"/>
    </location>
</feature>
<dbReference type="EMBL" id="GL376603">
    <property type="status" value="NOT_ANNOTATED_CDS"/>
    <property type="molecule type" value="Genomic_DNA"/>
</dbReference>
<reference evidence="3" key="2">
    <citation type="submission" date="2010-04" db="EMBL/GenBank/DDBJ databases">
        <authorList>
            <person name="Buell R."/>
            <person name="Hamilton J."/>
            <person name="Hostetler J."/>
        </authorList>
    </citation>
    <scope>NUCLEOTIDE SEQUENCE [LARGE SCALE GENOMIC DNA]</scope>
    <source>
        <strain evidence="3">DAOM:BR144</strain>
    </source>
</reference>
<reference evidence="2" key="3">
    <citation type="submission" date="2015-02" db="UniProtKB">
        <authorList>
            <consortium name="EnsemblProtists"/>
        </authorList>
    </citation>
    <scope>IDENTIFICATION</scope>
    <source>
        <strain evidence="2">DAOM BR144</strain>
    </source>
</reference>
<dbReference type="HOGENOM" id="CLU_1113216_0_0_1"/>